<dbReference type="InterPro" id="IPR036869">
    <property type="entry name" value="J_dom_sf"/>
</dbReference>
<evidence type="ECO:0000259" key="3">
    <source>
        <dbReference type="PROSITE" id="PS50076"/>
    </source>
</evidence>
<dbReference type="PANTHER" id="PTHR44145:SF3">
    <property type="entry name" value="DNAJ HOMOLOG SUBFAMILY A MEMBER 3, MITOCHONDRIAL"/>
    <property type="match status" value="1"/>
</dbReference>
<evidence type="ECO:0000313" key="4">
    <source>
        <dbReference type="EMBL" id="KAF2864303.1"/>
    </source>
</evidence>
<dbReference type="Gene3D" id="1.10.287.110">
    <property type="entry name" value="DnaJ domain"/>
    <property type="match status" value="1"/>
</dbReference>
<reference evidence="4" key="1">
    <citation type="journal article" date="2020" name="Stud. Mycol.">
        <title>101 Dothideomycetes genomes: a test case for predicting lifestyles and emergence of pathogens.</title>
        <authorList>
            <person name="Haridas S."/>
            <person name="Albert R."/>
            <person name="Binder M."/>
            <person name="Bloem J."/>
            <person name="Labutti K."/>
            <person name="Salamov A."/>
            <person name="Andreopoulos B."/>
            <person name="Baker S."/>
            <person name="Barry K."/>
            <person name="Bills G."/>
            <person name="Bluhm B."/>
            <person name="Cannon C."/>
            <person name="Castanera R."/>
            <person name="Culley D."/>
            <person name="Daum C."/>
            <person name="Ezra D."/>
            <person name="Gonzalez J."/>
            <person name="Henrissat B."/>
            <person name="Kuo A."/>
            <person name="Liang C."/>
            <person name="Lipzen A."/>
            <person name="Lutzoni F."/>
            <person name="Magnuson J."/>
            <person name="Mondo S."/>
            <person name="Nolan M."/>
            <person name="Ohm R."/>
            <person name="Pangilinan J."/>
            <person name="Park H.-J."/>
            <person name="Ramirez L."/>
            <person name="Alfaro M."/>
            <person name="Sun H."/>
            <person name="Tritt A."/>
            <person name="Yoshinaga Y."/>
            <person name="Zwiers L.-H."/>
            <person name="Turgeon B."/>
            <person name="Goodwin S."/>
            <person name="Spatafora J."/>
            <person name="Crous P."/>
            <person name="Grigoriev I."/>
        </authorList>
    </citation>
    <scope>NUCLEOTIDE SEQUENCE</scope>
    <source>
        <strain evidence="4">CBS 480.64</strain>
    </source>
</reference>
<dbReference type="EMBL" id="MU005957">
    <property type="protein sequence ID" value="KAF2864303.1"/>
    <property type="molecule type" value="Genomic_DNA"/>
</dbReference>
<sequence>MVKPDVKHNYYADLELPPNSSLDDVKKQYRKLALLYHPDRNAGQEDIFVPKFQAIQMAHEVLGDPVIKAKYDADRSRTGGSSWGAARPKGNPYAAQAAYPRPPRRTQPGQWDRSGERPSTNPWSSYPDKNRGRPPPPPRDPAQDRTNMFKAWQNMNSARDRQQQPSASFRPPPPPRPSRADHNMPSEEEIRAGMNYRRPPTSDSAEARRTAWANAQPQRSNTTKTPRKQGFDPKQPGSDERPAPATPSAYSYVRRSTDQERPPPAAPPPGPPPQRPPRSYKPPHLSTPQPEKAKAPSTSEGEVPFAEGNRIRTPYSSFIGEKTPFQRTPSYQRPSSTSRAATEHPVNGGVPRAQSHSPTTKSSEKQSPWVDDASSTSSEQSPNDDKSEEEESSESDKPDERQSRPAQRPIKVPTPLAKRFPASGQQQPSGGNGSTTPIFSFPYQHSYDPNAKSRSEESVNTHFAPSGWSGKFQGASGHGYFRAPSSPSKRQRPFTPTGSTIRETSPIKPQFTTPANPAKRFDQKEWQDTIQNQNLFGGSVPETTAAKMDQQQPHVMDEGQAAAVEGRSTPEADKMDIDPPREPSREPPQQKQPRLYSVPPSTWRLSQQHTNGLSQPKEEEEEDTLKTSLQDLGNVHPLQPQTDSTNGLGDMSELSSTLPFESRASSQVPLTTNESNDDGARQTAEDLIRTMPLPPTAPQMLTRDLWKSHVRNFAHYISRYHLFNRHMLEYFASREQHVGNTYCAQGVEGIETWLEASGDTLGGTSSPRGFEAYAKITNQNETAREAWALAAEKHRLALENFTNLRERVKKLGERGVLK</sequence>
<dbReference type="SMART" id="SM00271">
    <property type="entry name" value="DnaJ"/>
    <property type="match status" value="1"/>
</dbReference>
<keyword evidence="1" id="KW-0143">Chaperone</keyword>
<dbReference type="AlphaFoldDB" id="A0A6A7CA75"/>
<dbReference type="InterPro" id="IPR001623">
    <property type="entry name" value="DnaJ_domain"/>
</dbReference>
<dbReference type="InterPro" id="IPR051938">
    <property type="entry name" value="Apopto_cytoskel_mod"/>
</dbReference>
<evidence type="ECO:0000313" key="5">
    <source>
        <dbReference type="Proteomes" id="UP000799421"/>
    </source>
</evidence>
<dbReference type="PROSITE" id="PS50076">
    <property type="entry name" value="DNAJ_2"/>
    <property type="match status" value="1"/>
</dbReference>
<dbReference type="OrthoDB" id="10250354at2759"/>
<dbReference type="Proteomes" id="UP000799421">
    <property type="component" value="Unassembled WGS sequence"/>
</dbReference>
<dbReference type="PRINTS" id="PR00625">
    <property type="entry name" value="JDOMAIN"/>
</dbReference>
<dbReference type="SUPFAM" id="SSF46565">
    <property type="entry name" value="Chaperone J-domain"/>
    <property type="match status" value="1"/>
</dbReference>
<dbReference type="InterPro" id="IPR018253">
    <property type="entry name" value="DnaJ_domain_CS"/>
</dbReference>
<dbReference type="PANTHER" id="PTHR44145">
    <property type="entry name" value="DNAJ HOMOLOG SUBFAMILY A MEMBER 3, MITOCHONDRIAL"/>
    <property type="match status" value="1"/>
</dbReference>
<evidence type="ECO:0000256" key="1">
    <source>
        <dbReference type="ARBA" id="ARBA00023186"/>
    </source>
</evidence>
<name>A0A6A7CA75_9PEZI</name>
<organism evidence="4 5">
    <name type="scientific">Piedraia hortae CBS 480.64</name>
    <dbReference type="NCBI Taxonomy" id="1314780"/>
    <lineage>
        <taxon>Eukaryota</taxon>
        <taxon>Fungi</taxon>
        <taxon>Dikarya</taxon>
        <taxon>Ascomycota</taxon>
        <taxon>Pezizomycotina</taxon>
        <taxon>Dothideomycetes</taxon>
        <taxon>Dothideomycetidae</taxon>
        <taxon>Capnodiales</taxon>
        <taxon>Piedraiaceae</taxon>
        <taxon>Piedraia</taxon>
    </lineage>
</organism>
<feature type="compositionally biased region" description="Basic and acidic residues" evidence="2">
    <location>
        <begin position="178"/>
        <end position="191"/>
    </location>
</feature>
<evidence type="ECO:0000256" key="2">
    <source>
        <dbReference type="SAM" id="MobiDB-lite"/>
    </source>
</evidence>
<gene>
    <name evidence="4" type="ORF">K470DRAFT_267171</name>
</gene>
<feature type="compositionally biased region" description="Pro residues" evidence="2">
    <location>
        <begin position="262"/>
        <end position="280"/>
    </location>
</feature>
<feature type="compositionally biased region" description="Polar residues" evidence="2">
    <location>
        <begin position="599"/>
        <end position="614"/>
    </location>
</feature>
<feature type="compositionally biased region" description="Polar residues" evidence="2">
    <location>
        <begin position="213"/>
        <end position="224"/>
    </location>
</feature>
<feature type="compositionally biased region" description="Polar residues" evidence="2">
    <location>
        <begin position="639"/>
        <end position="674"/>
    </location>
</feature>
<feature type="compositionally biased region" description="Basic and acidic residues" evidence="2">
    <location>
        <begin position="394"/>
        <end position="403"/>
    </location>
</feature>
<feature type="domain" description="J" evidence="3">
    <location>
        <begin position="9"/>
        <end position="75"/>
    </location>
</feature>
<feature type="compositionally biased region" description="Polar residues" evidence="2">
    <location>
        <begin position="325"/>
        <end position="340"/>
    </location>
</feature>
<feature type="region of interest" description="Disordered" evidence="2">
    <location>
        <begin position="73"/>
        <end position="681"/>
    </location>
</feature>
<dbReference type="PROSITE" id="PS00636">
    <property type="entry name" value="DNAJ_1"/>
    <property type="match status" value="1"/>
</dbReference>
<keyword evidence="5" id="KW-1185">Reference proteome</keyword>
<accession>A0A6A7CA75</accession>
<protein>
    <recommendedName>
        <fullName evidence="3">J domain-containing protein</fullName>
    </recommendedName>
</protein>
<feature type="compositionally biased region" description="Polar residues" evidence="2">
    <location>
        <begin position="494"/>
        <end position="503"/>
    </location>
</feature>
<dbReference type="CDD" id="cd06257">
    <property type="entry name" value="DnaJ"/>
    <property type="match status" value="1"/>
</dbReference>
<proteinExistence type="predicted"/>
<dbReference type="Pfam" id="PF00226">
    <property type="entry name" value="DnaJ"/>
    <property type="match status" value="1"/>
</dbReference>
<feature type="compositionally biased region" description="Basic and acidic residues" evidence="2">
    <location>
        <begin position="568"/>
        <end position="585"/>
    </location>
</feature>